<gene>
    <name evidence="22" type="ORF">PLOB_00000870</name>
</gene>
<evidence type="ECO:0000256" key="4">
    <source>
        <dbReference type="ARBA" id="ARBA00022490"/>
    </source>
</evidence>
<dbReference type="PROSITE" id="PS50096">
    <property type="entry name" value="IQ"/>
    <property type="match status" value="1"/>
</dbReference>
<feature type="region of interest" description="Disordered" evidence="19">
    <location>
        <begin position="823"/>
        <end position="844"/>
    </location>
</feature>
<accession>A0ABN8N898</accession>
<keyword evidence="6" id="KW-0808">Transferase</keyword>
<feature type="binding site" evidence="18">
    <location>
        <begin position="137"/>
        <end position="144"/>
    </location>
    <ligand>
        <name>ATP</name>
        <dbReference type="ChEBI" id="CHEBI:30616"/>
    </ligand>
</feature>
<dbReference type="InterPro" id="IPR000980">
    <property type="entry name" value="SH2"/>
</dbReference>
<keyword evidence="18" id="KW-0009">Actin-binding</keyword>
<evidence type="ECO:0000256" key="13">
    <source>
        <dbReference type="ARBA" id="ARBA00023212"/>
    </source>
</evidence>
<keyword evidence="14" id="KW-0966">Cell projection</keyword>
<evidence type="ECO:0000256" key="9">
    <source>
        <dbReference type="ARBA" id="ARBA00022777"/>
    </source>
</evidence>
<dbReference type="SUPFAM" id="SSF52540">
    <property type="entry name" value="P-loop containing nucleoside triphosphate hydrolases"/>
    <property type="match status" value="1"/>
</dbReference>
<evidence type="ECO:0000256" key="8">
    <source>
        <dbReference type="ARBA" id="ARBA00022741"/>
    </source>
</evidence>
<dbReference type="Pfam" id="PF00063">
    <property type="entry name" value="Myosin_head"/>
    <property type="match status" value="1"/>
</dbReference>
<dbReference type="InterPro" id="IPR036860">
    <property type="entry name" value="SH2_dom_sf"/>
</dbReference>
<evidence type="ECO:0000256" key="7">
    <source>
        <dbReference type="ARBA" id="ARBA00022737"/>
    </source>
</evidence>
<dbReference type="InterPro" id="IPR027417">
    <property type="entry name" value="P-loop_NTPase"/>
</dbReference>
<evidence type="ECO:0000256" key="5">
    <source>
        <dbReference type="ARBA" id="ARBA00022527"/>
    </source>
</evidence>
<reference evidence="22 23" key="1">
    <citation type="submission" date="2022-05" db="EMBL/GenBank/DDBJ databases">
        <authorList>
            <consortium name="Genoscope - CEA"/>
            <person name="William W."/>
        </authorList>
    </citation>
    <scope>NUCLEOTIDE SEQUENCE [LARGE SCALE GENOMIC DNA]</scope>
</reference>
<dbReference type="EC" id="2.7.11.1" evidence="3"/>
<keyword evidence="4" id="KW-0963">Cytoplasm</keyword>
<comment type="catalytic activity">
    <reaction evidence="16">
        <text>L-seryl-[protein] + ATP = O-phospho-L-seryl-[protein] + ADP + H(+)</text>
        <dbReference type="Rhea" id="RHEA:17989"/>
        <dbReference type="Rhea" id="RHEA-COMP:9863"/>
        <dbReference type="Rhea" id="RHEA-COMP:11604"/>
        <dbReference type="ChEBI" id="CHEBI:15378"/>
        <dbReference type="ChEBI" id="CHEBI:29999"/>
        <dbReference type="ChEBI" id="CHEBI:30616"/>
        <dbReference type="ChEBI" id="CHEBI:83421"/>
        <dbReference type="ChEBI" id="CHEBI:456216"/>
        <dbReference type="EC" id="2.7.11.1"/>
    </reaction>
</comment>
<proteinExistence type="inferred from homology"/>
<evidence type="ECO:0000256" key="18">
    <source>
        <dbReference type="PROSITE-ProRule" id="PRU00782"/>
    </source>
</evidence>
<evidence type="ECO:0000259" key="21">
    <source>
        <dbReference type="PROSITE" id="PS51456"/>
    </source>
</evidence>
<dbReference type="Gene3D" id="3.30.505.10">
    <property type="entry name" value="SH2 domain"/>
    <property type="match status" value="1"/>
</dbReference>
<dbReference type="SMART" id="SM00015">
    <property type="entry name" value="IQ"/>
    <property type="match status" value="1"/>
</dbReference>
<feature type="region of interest" description="Actin-binding" evidence="18">
    <location>
        <begin position="620"/>
        <end position="642"/>
    </location>
</feature>
<organism evidence="22 23">
    <name type="scientific">Porites lobata</name>
    <dbReference type="NCBI Taxonomy" id="104759"/>
    <lineage>
        <taxon>Eukaryota</taxon>
        <taxon>Metazoa</taxon>
        <taxon>Cnidaria</taxon>
        <taxon>Anthozoa</taxon>
        <taxon>Hexacorallia</taxon>
        <taxon>Scleractinia</taxon>
        <taxon>Fungiina</taxon>
        <taxon>Poritidae</taxon>
        <taxon>Porites</taxon>
    </lineage>
</organism>
<comment type="similarity">
    <text evidence="18">Belongs to the TRAFAC class myosin-kinesin ATPase superfamily. Myosin family.</text>
</comment>
<dbReference type="Gene3D" id="1.20.58.530">
    <property type="match status" value="1"/>
</dbReference>
<evidence type="ECO:0000256" key="3">
    <source>
        <dbReference type="ARBA" id="ARBA00012513"/>
    </source>
</evidence>
<evidence type="ECO:0000313" key="22">
    <source>
        <dbReference type="EMBL" id="CAH3042315.1"/>
    </source>
</evidence>
<evidence type="ECO:0000256" key="14">
    <source>
        <dbReference type="ARBA" id="ARBA00023273"/>
    </source>
</evidence>
<keyword evidence="7" id="KW-0677">Repeat</keyword>
<evidence type="ECO:0000256" key="16">
    <source>
        <dbReference type="ARBA" id="ARBA00048679"/>
    </source>
</evidence>
<dbReference type="PROSITE" id="PS50001">
    <property type="entry name" value="SH2"/>
    <property type="match status" value="1"/>
</dbReference>
<keyword evidence="10 18" id="KW-0067">ATP-binding</keyword>
<sequence length="1071" mass="121026">HAPGARDECHHLETTPSKLPEVSHCLRRVKKGMAKNMTGSVDDLATLSELNEKIILEELQARYSKDVIYTYVGDILIAVNPFKQLDIYHKNIAARYKMTQKSFQPPHIFAIADAAYQAMLGIGAGTNPKSQCCVISGESGAGKTESAKLLISQLVELSKGTSQLEQQILQVNPLLEAFGNAQTMMNHNSSRFGKYIQLKFQQSSVIGAKISEYLLEKSRVVRQSPGEENFHIFYYLFAGLSLEEQCKYGLTKPSKYCYLSDGAASFKKKISKNKAMFDELLNAMDMVGFLDEEQQDMLTVLGSVLNLGNIAFEMDENEGAVVKEAHGPLRTAAKLLGVDAENLAEALISTSSVTRGSVIKRRLKDHQAIDVRDATAKALYGRLFGWIVNKVNQLLAPPMASRGDEVTEIGILDIFGFEHFENNSFEQACINLANEQLQFFFNQHIFMWEQEEYKKEGIDWTGVTFVDNKPVLDLFLNKPIGVLALLDEESHFPQSTDRSFVEKLAQNCGKSNIFIKSKQSNSNVFGICHYAGKVEYNARGFLEKNRDTLPQGVMEMLRKSDNTLISTIFAGTITRTGTLALQGRVSKGNVIRRTKKLSKGRQGLAATKKPTVGAQFKTSLAILMERMTAANPHFIRCIKPNTEKISDSIDLKYVKEQLAYTGVLETTRIRREGYAVRIPFADFVDRYKLVLYTTNLPTSESSCRQILKRSQLRDWQIGRTKVFLKYWHVEKLLEQLQKAQEAVITIQKVVRGFLARRRYKHLRQEAMMNSKKASTFLKYSSLCGNNFFQKQGELQQHDQRRKEEILKKRTLNYVAVEFPSSLLNDDDDDEDFPPPPPDALGLPPKMRSHGSLEEVEFIDELSDDLEDEEDVFVAQPDPNKNAFGGEKNKAAAVQWFKETQAPKGVVQEDSGVFSEWFHGIISRRESERLLSNKPVGCFLIRVSESRFGYTLSYRVQSRCKHFMIDQTRSGKFVIVGMPRVYKSLKEMVDVHKKEPITPDGDLLVIPCGQESEEVADYVELMPMLDNKNNNRNRYIKRDDVAPPLPPKSPRSPKGIDGSLPPPLPARNYQVR</sequence>
<dbReference type="InterPro" id="IPR036961">
    <property type="entry name" value="Kinesin_motor_dom_sf"/>
</dbReference>
<dbReference type="Gene3D" id="1.20.120.720">
    <property type="entry name" value="Myosin VI head, motor domain, U50 subdomain"/>
    <property type="match status" value="1"/>
</dbReference>
<evidence type="ECO:0000259" key="20">
    <source>
        <dbReference type="PROSITE" id="PS50001"/>
    </source>
</evidence>
<dbReference type="SMART" id="SM00252">
    <property type="entry name" value="SH2"/>
    <property type="match status" value="1"/>
</dbReference>
<evidence type="ECO:0000256" key="12">
    <source>
        <dbReference type="ARBA" id="ARBA00023175"/>
    </source>
</evidence>
<evidence type="ECO:0000256" key="19">
    <source>
        <dbReference type="SAM" id="MobiDB-lite"/>
    </source>
</evidence>
<keyword evidence="9" id="KW-0418">Kinase</keyword>
<protein>
    <recommendedName>
        <fullName evidence="3">non-specific serine/threonine protein kinase</fullName>
        <ecNumber evidence="3">2.7.11.1</ecNumber>
    </recommendedName>
</protein>
<keyword evidence="12 18" id="KW-0505">Motor protein</keyword>
<keyword evidence="5" id="KW-0723">Serine/threonine-protein kinase</keyword>
<dbReference type="Gene3D" id="1.20.5.4820">
    <property type="match status" value="1"/>
</dbReference>
<dbReference type="Gene3D" id="1.10.10.820">
    <property type="match status" value="1"/>
</dbReference>
<evidence type="ECO:0000256" key="17">
    <source>
        <dbReference type="PROSITE-ProRule" id="PRU00191"/>
    </source>
</evidence>
<comment type="subcellular location">
    <subcellularLocation>
        <location evidence="2">Cell projection</location>
    </subcellularLocation>
    <subcellularLocation>
        <location evidence="1">Cytoplasm</location>
        <location evidence="1">Cytoskeleton</location>
    </subcellularLocation>
</comment>
<evidence type="ECO:0000256" key="6">
    <source>
        <dbReference type="ARBA" id="ARBA00022679"/>
    </source>
</evidence>
<dbReference type="SUPFAM" id="SSF55550">
    <property type="entry name" value="SH2 domain"/>
    <property type="match status" value="1"/>
</dbReference>
<keyword evidence="23" id="KW-1185">Reference proteome</keyword>
<dbReference type="Pfam" id="PF00017">
    <property type="entry name" value="SH2"/>
    <property type="match status" value="1"/>
</dbReference>
<evidence type="ECO:0000256" key="15">
    <source>
        <dbReference type="ARBA" id="ARBA00047899"/>
    </source>
</evidence>
<dbReference type="Pfam" id="PF00612">
    <property type="entry name" value="IQ"/>
    <property type="match status" value="1"/>
</dbReference>
<evidence type="ECO:0000256" key="1">
    <source>
        <dbReference type="ARBA" id="ARBA00004245"/>
    </source>
</evidence>
<dbReference type="InterPro" id="IPR000048">
    <property type="entry name" value="IQ_motif_EF-hand-BS"/>
</dbReference>
<feature type="domain" description="SH2" evidence="20">
    <location>
        <begin position="916"/>
        <end position="1007"/>
    </location>
</feature>
<dbReference type="InterPro" id="IPR001609">
    <property type="entry name" value="Myosin_head_motor_dom-like"/>
</dbReference>
<feature type="region of interest" description="Disordered" evidence="19">
    <location>
        <begin position="1028"/>
        <end position="1071"/>
    </location>
</feature>
<dbReference type="PANTHER" id="PTHR46256">
    <property type="entry name" value="AGAP011099-PA"/>
    <property type="match status" value="1"/>
</dbReference>
<dbReference type="InterPro" id="IPR052409">
    <property type="entry name" value="Myosin-III_kinase_activity"/>
</dbReference>
<comment type="catalytic activity">
    <reaction evidence="15">
        <text>L-threonyl-[protein] + ATP = O-phospho-L-threonyl-[protein] + ADP + H(+)</text>
        <dbReference type="Rhea" id="RHEA:46608"/>
        <dbReference type="Rhea" id="RHEA-COMP:11060"/>
        <dbReference type="Rhea" id="RHEA-COMP:11605"/>
        <dbReference type="ChEBI" id="CHEBI:15378"/>
        <dbReference type="ChEBI" id="CHEBI:30013"/>
        <dbReference type="ChEBI" id="CHEBI:30616"/>
        <dbReference type="ChEBI" id="CHEBI:61977"/>
        <dbReference type="ChEBI" id="CHEBI:456216"/>
        <dbReference type="EC" id="2.7.11.1"/>
    </reaction>
</comment>
<dbReference type="Proteomes" id="UP001159405">
    <property type="component" value="Unassembled WGS sequence"/>
</dbReference>
<keyword evidence="11 18" id="KW-0518">Myosin</keyword>
<keyword evidence="13" id="KW-0206">Cytoskeleton</keyword>
<feature type="non-terminal residue" evidence="22">
    <location>
        <position position="1071"/>
    </location>
</feature>
<dbReference type="EMBL" id="CALNXK010000010">
    <property type="protein sequence ID" value="CAH3042315.1"/>
    <property type="molecule type" value="Genomic_DNA"/>
</dbReference>
<evidence type="ECO:0000313" key="23">
    <source>
        <dbReference type="Proteomes" id="UP001159405"/>
    </source>
</evidence>
<keyword evidence="8 18" id="KW-0547">Nucleotide-binding</keyword>
<evidence type="ECO:0000256" key="2">
    <source>
        <dbReference type="ARBA" id="ARBA00004316"/>
    </source>
</evidence>
<dbReference type="SMART" id="SM00242">
    <property type="entry name" value="MYSc"/>
    <property type="match status" value="1"/>
</dbReference>
<keyword evidence="17" id="KW-0727">SH2 domain</keyword>
<dbReference type="PROSITE" id="PS51456">
    <property type="entry name" value="MYOSIN_MOTOR"/>
    <property type="match status" value="1"/>
</dbReference>
<dbReference type="Gene3D" id="3.40.850.10">
    <property type="entry name" value="Kinesin motor domain"/>
    <property type="match status" value="1"/>
</dbReference>
<feature type="domain" description="Myosin motor" evidence="21">
    <location>
        <begin position="39"/>
        <end position="738"/>
    </location>
</feature>
<evidence type="ECO:0000256" key="11">
    <source>
        <dbReference type="ARBA" id="ARBA00023123"/>
    </source>
</evidence>
<dbReference type="PRINTS" id="PR00193">
    <property type="entry name" value="MYOSINHEAVY"/>
</dbReference>
<feature type="non-terminal residue" evidence="22">
    <location>
        <position position="1"/>
    </location>
</feature>
<name>A0ABN8N898_9CNID</name>
<comment type="caution">
    <text evidence="22">The sequence shown here is derived from an EMBL/GenBank/DDBJ whole genome shotgun (WGS) entry which is preliminary data.</text>
</comment>
<evidence type="ECO:0000256" key="10">
    <source>
        <dbReference type="ARBA" id="ARBA00022840"/>
    </source>
</evidence>
<dbReference type="PANTHER" id="PTHR46256:SF5">
    <property type="entry name" value="MYOSIN-IIIB-LIKE"/>
    <property type="match status" value="1"/>
</dbReference>
<dbReference type="PRINTS" id="PR00401">
    <property type="entry name" value="SH2DOMAIN"/>
</dbReference>